<dbReference type="PANTHER" id="PTHR30328">
    <property type="entry name" value="TRANSCRIPTIONAL REPRESSOR"/>
    <property type="match status" value="1"/>
</dbReference>
<dbReference type="Pfam" id="PF08362">
    <property type="entry name" value="TetR_C_3"/>
    <property type="match status" value="1"/>
</dbReference>
<name>A0A511BMK9_9PROT</name>
<feature type="domain" description="Transcription regulator YcdC C-terminal" evidence="2">
    <location>
        <begin position="19"/>
        <end position="155"/>
    </location>
</feature>
<reference evidence="3 4" key="1">
    <citation type="submission" date="2019-07" db="EMBL/GenBank/DDBJ databases">
        <title>Whole genome shotgun sequence of Swaminathania salitolerans NBRC 104436.</title>
        <authorList>
            <person name="Hosoyama A."/>
            <person name="Uohara A."/>
            <person name="Ohji S."/>
            <person name="Ichikawa N."/>
        </authorList>
    </citation>
    <scope>NUCLEOTIDE SEQUENCE [LARGE SCALE GENOMIC DNA]</scope>
    <source>
        <strain evidence="3 4">NBRC 104436</strain>
    </source>
</reference>
<proteinExistence type="predicted"/>
<evidence type="ECO:0000259" key="2">
    <source>
        <dbReference type="Pfam" id="PF08362"/>
    </source>
</evidence>
<dbReference type="InterPro" id="IPR013573">
    <property type="entry name" value="Tscrpt_reg_YcdC_C"/>
</dbReference>
<keyword evidence="4" id="KW-1185">Reference proteome</keyword>
<dbReference type="GO" id="GO:0003677">
    <property type="term" value="F:DNA binding"/>
    <property type="evidence" value="ECO:0007669"/>
    <property type="project" value="UniProtKB-KW"/>
</dbReference>
<comment type="caution">
    <text evidence="3">The sequence shown here is derived from an EMBL/GenBank/DDBJ whole genome shotgun (WGS) entry which is preliminary data.</text>
</comment>
<evidence type="ECO:0000256" key="1">
    <source>
        <dbReference type="ARBA" id="ARBA00023125"/>
    </source>
</evidence>
<dbReference type="EMBL" id="BJVC01000001">
    <property type="protein sequence ID" value="GEL01570.1"/>
    <property type="molecule type" value="Genomic_DNA"/>
</dbReference>
<keyword evidence="1" id="KW-0238">DNA-binding</keyword>
<dbReference type="AlphaFoldDB" id="A0A511BMK9"/>
<dbReference type="GO" id="GO:0045892">
    <property type="term" value="P:negative regulation of DNA-templated transcription"/>
    <property type="evidence" value="ECO:0007669"/>
    <property type="project" value="InterPro"/>
</dbReference>
<dbReference type="SUPFAM" id="SSF48498">
    <property type="entry name" value="Tetracyclin repressor-like, C-terminal domain"/>
    <property type="match status" value="1"/>
</dbReference>
<sequence length="193" mass="22478">MHYYFSTKEILYQEVLRRTMHAWLGEAETWLTMTASAPDALRGYIRAKLDFSRNNAEASRLVAHEIISGGKYISQYLTSVLREEIRPIVTALRYWMARDELPRTDPVHFLFCLWAMTQWYADMRVQVVALLDKTELDQQDFDDAAETILALVLKQPGLARLEQEPRFLHDIQYRKKAVSPVGDANRLTRQENG</sequence>
<dbReference type="InterPro" id="IPR050109">
    <property type="entry name" value="HTH-type_TetR-like_transc_reg"/>
</dbReference>
<evidence type="ECO:0000313" key="3">
    <source>
        <dbReference type="EMBL" id="GEL01570.1"/>
    </source>
</evidence>
<accession>A0A511BMK9</accession>
<evidence type="ECO:0000313" key="4">
    <source>
        <dbReference type="Proteomes" id="UP000321405"/>
    </source>
</evidence>
<gene>
    <name evidence="3" type="ORF">SSA02_07330</name>
</gene>
<protein>
    <recommendedName>
        <fullName evidence="2">Transcription regulator YcdC C-terminal domain-containing protein</fullName>
    </recommendedName>
</protein>
<organism evidence="3 4">
    <name type="scientific">Swaminathania salitolerans</name>
    <dbReference type="NCBI Taxonomy" id="182838"/>
    <lineage>
        <taxon>Bacteria</taxon>
        <taxon>Pseudomonadati</taxon>
        <taxon>Pseudomonadota</taxon>
        <taxon>Alphaproteobacteria</taxon>
        <taxon>Acetobacterales</taxon>
        <taxon>Acetobacteraceae</taxon>
        <taxon>Swaminathania</taxon>
    </lineage>
</organism>
<dbReference type="Proteomes" id="UP000321405">
    <property type="component" value="Unassembled WGS sequence"/>
</dbReference>
<dbReference type="Gene3D" id="1.10.357.10">
    <property type="entry name" value="Tetracycline Repressor, domain 2"/>
    <property type="match status" value="1"/>
</dbReference>
<dbReference type="PANTHER" id="PTHR30328:SF54">
    <property type="entry name" value="HTH-TYPE TRANSCRIPTIONAL REPRESSOR SCO4008"/>
    <property type="match status" value="1"/>
</dbReference>
<dbReference type="InterPro" id="IPR036271">
    <property type="entry name" value="Tet_transcr_reg_TetR-rel_C_sf"/>
</dbReference>